<dbReference type="InterPro" id="IPR035906">
    <property type="entry name" value="MetI-like_sf"/>
</dbReference>
<keyword evidence="2 5" id="KW-0812">Transmembrane</keyword>
<evidence type="ECO:0000313" key="7">
    <source>
        <dbReference type="EMBL" id="AKQ03930.1"/>
    </source>
</evidence>
<keyword evidence="4 5" id="KW-0472">Membrane</keyword>
<proteinExistence type="inferred from homology"/>
<feature type="transmembrane region" description="Helical" evidence="5">
    <location>
        <begin position="423"/>
        <end position="445"/>
    </location>
</feature>
<evidence type="ECO:0000256" key="2">
    <source>
        <dbReference type="ARBA" id="ARBA00022692"/>
    </source>
</evidence>
<evidence type="ECO:0000259" key="6">
    <source>
        <dbReference type="PROSITE" id="PS50928"/>
    </source>
</evidence>
<keyword evidence="3 5" id="KW-1133">Transmembrane helix</keyword>
<comment type="subcellular location">
    <subcellularLocation>
        <location evidence="5">Cell membrane</location>
        <topology evidence="5">Multi-pass membrane protein</topology>
    </subcellularLocation>
    <subcellularLocation>
        <location evidence="1">Membrane</location>
        <topology evidence="1">Multi-pass membrane protein</topology>
    </subcellularLocation>
</comment>
<name>A0A0H4TAS6_9EURY</name>
<feature type="transmembrane region" description="Helical" evidence="5">
    <location>
        <begin position="167"/>
        <end position="193"/>
    </location>
</feature>
<comment type="similarity">
    <text evidence="5">Belongs to the binding-protein-dependent transport system permease family.</text>
</comment>
<dbReference type="GO" id="GO:0055085">
    <property type="term" value="P:transmembrane transport"/>
    <property type="evidence" value="ECO:0007669"/>
    <property type="project" value="InterPro"/>
</dbReference>
<dbReference type="PROSITE" id="PS50928">
    <property type="entry name" value="ABC_TM1"/>
    <property type="match status" value="2"/>
</dbReference>
<feature type="transmembrane region" description="Helical" evidence="5">
    <location>
        <begin position="213"/>
        <end position="235"/>
    </location>
</feature>
<reference evidence="7" key="1">
    <citation type="journal article" date="2015" name="ISME J.">
        <title>Aquifer environment selects for microbial species cohorts in sediment and groundwater.</title>
        <authorList>
            <person name="Hug L.A."/>
            <person name="Thomas B.C."/>
            <person name="Brown C.T."/>
            <person name="Frischkorn K.R."/>
            <person name="Williams K.H."/>
            <person name="Tringe S.G."/>
            <person name="Banfield J.F."/>
        </authorList>
    </citation>
    <scope>NUCLEOTIDE SEQUENCE</scope>
</reference>
<keyword evidence="5" id="KW-0813">Transport</keyword>
<dbReference type="SUPFAM" id="SSF161098">
    <property type="entry name" value="MetI-like"/>
    <property type="match status" value="2"/>
</dbReference>
<dbReference type="EMBL" id="KT007025">
    <property type="protein sequence ID" value="AKQ03930.1"/>
    <property type="molecule type" value="Genomic_DNA"/>
</dbReference>
<feature type="domain" description="ABC transmembrane type-1" evidence="6">
    <location>
        <begin position="40"/>
        <end position="239"/>
    </location>
</feature>
<dbReference type="Gene3D" id="1.10.3720.10">
    <property type="entry name" value="MetI-like"/>
    <property type="match status" value="2"/>
</dbReference>
<evidence type="ECO:0000256" key="1">
    <source>
        <dbReference type="ARBA" id="ARBA00004141"/>
    </source>
</evidence>
<evidence type="ECO:0000256" key="5">
    <source>
        <dbReference type="RuleBase" id="RU363032"/>
    </source>
</evidence>
<feature type="transmembrane region" description="Helical" evidence="5">
    <location>
        <begin position="358"/>
        <end position="378"/>
    </location>
</feature>
<feature type="transmembrane region" description="Helical" evidence="5">
    <location>
        <begin position="73"/>
        <end position="99"/>
    </location>
</feature>
<dbReference type="GO" id="GO:0005886">
    <property type="term" value="C:plasma membrane"/>
    <property type="evidence" value="ECO:0007669"/>
    <property type="project" value="UniProtKB-SubCell"/>
</dbReference>
<sequence length="568" mass="61566">MAGLRKRFRWVALALVALAVGVATLFPAQAAAALKLPLLAVYSVSRMVAAYLLALVFAVAYGTTAATNKRAAVVMLPLLDVLQSIPILGFFPAALVFFVSTFQGSPVGLEVAVVFLIFTSMAWNMAFGVYESLSTIPHDLEDAAASFGVRDWLRFRRLALPAVVPKLVYNSILSWTNGWFFLVASEVFTAYGATYARPGLGAFIADAGQAGDYASILIGIGALAAVVLALDTFVWRPLSVWAERFKVEAVPGREVPHAPGLYQRLQWLPRFPRMRAWLGARTRPILDKYDRASARLDRVYKGHATAMRAVRRLDLVLFLAVFVLVVGAGLLGLAGLFLRPLPPGAADIPAATALSFARLGLAYVLALAWTIPVAAWIGRSERASRFLTPALEVFASIPATALLPLILGFSIAVASGVGHEAGLAALLIALFSMQWYLLFNLVAGVRGIPGDLEEAARSFGLRGLTYWRRVLLPAMVPSLLTGSITAWGAGWNALIVSEYLPFHGRLYEVEGIGALMDRATFGVPPAMQPNAELLFLSIVAMIVVVLLMNKLLWHPLFRRASMRFRMEA</sequence>
<feature type="transmembrane region" description="Helical" evidence="5">
    <location>
        <begin position="315"/>
        <end position="338"/>
    </location>
</feature>
<evidence type="ECO:0000256" key="4">
    <source>
        <dbReference type="ARBA" id="ARBA00023136"/>
    </source>
</evidence>
<dbReference type="Pfam" id="PF00528">
    <property type="entry name" value="BPD_transp_1"/>
    <property type="match status" value="2"/>
</dbReference>
<protein>
    <submittedName>
        <fullName evidence="7">Binding-protein dependent transport system inner membrane protein, NitT/TauT family transport system permease protein</fullName>
    </submittedName>
</protein>
<feature type="domain" description="ABC transmembrane type-1" evidence="6">
    <location>
        <begin position="348"/>
        <end position="552"/>
    </location>
</feature>
<feature type="transmembrane region" description="Helical" evidence="5">
    <location>
        <begin position="111"/>
        <end position="130"/>
    </location>
</feature>
<feature type="transmembrane region" description="Helical" evidence="5">
    <location>
        <begin position="40"/>
        <end position="61"/>
    </location>
</feature>
<accession>A0A0H4TAS6</accession>
<dbReference type="AlphaFoldDB" id="A0A0H4TAS6"/>
<dbReference type="PANTHER" id="PTHR42744:SF1">
    <property type="entry name" value="BINDING-PROTEIN-DEPENDENT TRANSPORT SYSTEMS INNER MEMBRANE COMPONENT"/>
    <property type="match status" value="1"/>
</dbReference>
<evidence type="ECO:0000256" key="3">
    <source>
        <dbReference type="ARBA" id="ARBA00022989"/>
    </source>
</evidence>
<feature type="transmembrane region" description="Helical" evidence="5">
    <location>
        <begin position="466"/>
        <end position="489"/>
    </location>
</feature>
<dbReference type="InterPro" id="IPR000515">
    <property type="entry name" value="MetI-like"/>
</dbReference>
<dbReference type="PANTHER" id="PTHR42744">
    <property type="entry name" value="BINDING-PROTEIN-DEPENDENT TRANSPORT SYSTEMS INNER MEMBRANE COMPONENT"/>
    <property type="match status" value="1"/>
</dbReference>
<organism evidence="7">
    <name type="scientific">uncultured euryarchaeote Rifle_16ft_4_minimus_39</name>
    <dbReference type="NCBI Taxonomy" id="1665197"/>
    <lineage>
        <taxon>Archaea</taxon>
        <taxon>Methanobacteriati</taxon>
        <taxon>Methanobacteriota</taxon>
        <taxon>environmental samples</taxon>
    </lineage>
</organism>
<feature type="transmembrane region" description="Helical" evidence="5">
    <location>
        <begin position="533"/>
        <end position="553"/>
    </location>
</feature>
<feature type="transmembrane region" description="Helical" evidence="5">
    <location>
        <begin position="390"/>
        <end position="417"/>
    </location>
</feature>
<dbReference type="CDD" id="cd06261">
    <property type="entry name" value="TM_PBP2"/>
    <property type="match status" value="2"/>
</dbReference>